<dbReference type="InterPro" id="IPR005019">
    <property type="entry name" value="Adenine_glyco"/>
</dbReference>
<dbReference type="PANTHER" id="PTHR30037">
    <property type="entry name" value="DNA-3-METHYLADENINE GLYCOSYLASE 1"/>
    <property type="match status" value="1"/>
</dbReference>
<dbReference type="Gene3D" id="1.10.340.30">
    <property type="entry name" value="Hypothetical protein, domain 2"/>
    <property type="match status" value="1"/>
</dbReference>
<dbReference type="InterPro" id="IPR052891">
    <property type="entry name" value="DNA-3mA_glycosylase"/>
</dbReference>
<comment type="caution">
    <text evidence="1">The sequence shown here is derived from an EMBL/GenBank/DDBJ whole genome shotgun (WGS) entry which is preliminary data.</text>
</comment>
<evidence type="ECO:0000313" key="2">
    <source>
        <dbReference type="Proteomes" id="UP001156702"/>
    </source>
</evidence>
<dbReference type="PANTHER" id="PTHR30037:SF3">
    <property type="entry name" value="BLR0857 PROTEIN"/>
    <property type="match status" value="1"/>
</dbReference>
<organism evidence="1 2">
    <name type="scientific">Shinella yambaruensis</name>
    <dbReference type="NCBI Taxonomy" id="415996"/>
    <lineage>
        <taxon>Bacteria</taxon>
        <taxon>Pseudomonadati</taxon>
        <taxon>Pseudomonadota</taxon>
        <taxon>Alphaproteobacteria</taxon>
        <taxon>Hyphomicrobiales</taxon>
        <taxon>Rhizobiaceae</taxon>
        <taxon>Shinella</taxon>
    </lineage>
</organism>
<protein>
    <submittedName>
        <fullName evidence="1">3-methyladenine DNA glycosylase</fullName>
    </submittedName>
</protein>
<reference evidence="2" key="1">
    <citation type="journal article" date="2019" name="Int. J. Syst. Evol. Microbiol.">
        <title>The Global Catalogue of Microorganisms (GCM) 10K type strain sequencing project: providing services to taxonomists for standard genome sequencing and annotation.</title>
        <authorList>
            <consortium name="The Broad Institute Genomics Platform"/>
            <consortium name="The Broad Institute Genome Sequencing Center for Infectious Disease"/>
            <person name="Wu L."/>
            <person name="Ma J."/>
        </authorList>
    </citation>
    <scope>NUCLEOTIDE SEQUENCE [LARGE SCALE GENOMIC DNA]</scope>
    <source>
        <strain evidence="2">NBRC 102122</strain>
    </source>
</reference>
<evidence type="ECO:0000313" key="1">
    <source>
        <dbReference type="EMBL" id="GLR53535.1"/>
    </source>
</evidence>
<dbReference type="Proteomes" id="UP001156702">
    <property type="component" value="Unassembled WGS sequence"/>
</dbReference>
<dbReference type="Pfam" id="PF03352">
    <property type="entry name" value="Adenine_glyco"/>
    <property type="match status" value="1"/>
</dbReference>
<dbReference type="SUPFAM" id="SSF48150">
    <property type="entry name" value="DNA-glycosylase"/>
    <property type="match status" value="1"/>
</dbReference>
<gene>
    <name evidence="1" type="ORF">GCM10007923_47500</name>
</gene>
<name>A0ABQ5ZN74_9HYPH</name>
<accession>A0ABQ5ZN74</accession>
<proteinExistence type="predicted"/>
<keyword evidence="2" id="KW-1185">Reference proteome</keyword>
<sequence length="230" mass="25363">MAAARKGGVVALENILALTPSLPAGDIARISDDRVLAAMTRQIFGAGFSYKVIERKWPAFEAGFDGFDPHACAFMSEERFDALLRDPSIVRSARKILAVQRNAQFVLELSSEHGRAARFFAEWPDERYIDLVHVVRRRGAYLGGETAMRFLRALGKPAFVTSPDMVAALVREGVLSRPSIAKRDLQVVQEAMNQWAASSGRDFTTISRVLSMSVGLPPASAERPWEAWGL</sequence>
<dbReference type="EMBL" id="BSOP01000039">
    <property type="protein sequence ID" value="GLR53535.1"/>
    <property type="molecule type" value="Genomic_DNA"/>
</dbReference>
<dbReference type="InterPro" id="IPR011257">
    <property type="entry name" value="DNA_glycosylase"/>
</dbReference>